<evidence type="ECO:0000256" key="1">
    <source>
        <dbReference type="ARBA" id="ARBA00022729"/>
    </source>
</evidence>
<feature type="region of interest" description="Disordered" evidence="2">
    <location>
        <begin position="27"/>
        <end position="72"/>
    </location>
</feature>
<organism evidence="4 5">
    <name type="scientific">Methanosarcina vacuolata Z-761</name>
    <dbReference type="NCBI Taxonomy" id="1434123"/>
    <lineage>
        <taxon>Archaea</taxon>
        <taxon>Methanobacteriati</taxon>
        <taxon>Methanobacteriota</taxon>
        <taxon>Stenosarchaea group</taxon>
        <taxon>Methanomicrobia</taxon>
        <taxon>Methanosarcinales</taxon>
        <taxon>Methanosarcinaceae</taxon>
        <taxon>Methanosarcina</taxon>
    </lineage>
</organism>
<dbReference type="Gene3D" id="2.60.40.1240">
    <property type="match status" value="1"/>
</dbReference>
<dbReference type="PATRIC" id="fig|1434123.4.peg.1123"/>
<gene>
    <name evidence="4" type="ORF">MSVAZ_0966</name>
</gene>
<keyword evidence="5" id="KW-1185">Reference proteome</keyword>
<dbReference type="GeneID" id="24809367"/>
<dbReference type="InterPro" id="IPR029050">
    <property type="entry name" value="Immunoprotect_excell_Ig-like"/>
</dbReference>
<dbReference type="InterPro" id="IPR029051">
    <property type="entry name" value="DUF4352"/>
</dbReference>
<feature type="compositionally biased region" description="Polar residues" evidence="2">
    <location>
        <begin position="27"/>
        <end position="38"/>
    </location>
</feature>
<evidence type="ECO:0000259" key="3">
    <source>
        <dbReference type="Pfam" id="PF11611"/>
    </source>
</evidence>
<sequence length="201" mass="21049">MNKIIKIILGIFVLVCIVGLLVSGGNNKSDDSASNQVQEPATTSDSAAATTSNSSAATTSEAATEPTPETYKVGDRVVVGDRAYTVTDIRTSSSVGDDFTKQTATGIFVIVTMTVENIGKESATMSSSDVKIIDSEGRTFESDTEAWAALNENILLKQIQPGLPVVGQTIFDVPKGITANLQVSEGGWGTDNKLISLGTIQ</sequence>
<evidence type="ECO:0000313" key="4">
    <source>
        <dbReference type="EMBL" id="AKB43235.1"/>
    </source>
</evidence>
<dbReference type="EMBL" id="CP009520">
    <property type="protein sequence ID" value="AKB43235.1"/>
    <property type="molecule type" value="Genomic_DNA"/>
</dbReference>
<protein>
    <recommendedName>
        <fullName evidence="3">DUF4352 domain-containing protein</fullName>
    </recommendedName>
</protein>
<evidence type="ECO:0000313" key="5">
    <source>
        <dbReference type="Proteomes" id="UP000033096"/>
    </source>
</evidence>
<reference evidence="4 5" key="1">
    <citation type="submission" date="2014-07" db="EMBL/GenBank/DDBJ databases">
        <title>Methanogenic archaea and the global carbon cycle.</title>
        <authorList>
            <person name="Henriksen J.R."/>
            <person name="Luke J."/>
            <person name="Reinhart S."/>
            <person name="Benedict M.N."/>
            <person name="Youngblut N.D."/>
            <person name="Metcalf M.E."/>
            <person name="Whitaker R.J."/>
            <person name="Metcalf W.W."/>
        </authorList>
    </citation>
    <scope>NUCLEOTIDE SEQUENCE [LARGE SCALE GENOMIC DNA]</scope>
    <source>
        <strain evidence="4 5">Z-761</strain>
    </source>
</reference>
<name>A0A0E3Q4H7_9EURY</name>
<dbReference type="KEGG" id="mvc:MSVAZ_0966"/>
<dbReference type="Proteomes" id="UP000033096">
    <property type="component" value="Chromosome"/>
</dbReference>
<evidence type="ECO:0000256" key="2">
    <source>
        <dbReference type="SAM" id="MobiDB-lite"/>
    </source>
</evidence>
<accession>A0A0E3Q4H7</accession>
<dbReference type="Pfam" id="PF11611">
    <property type="entry name" value="DUF4352"/>
    <property type="match status" value="1"/>
</dbReference>
<feature type="domain" description="DUF4352" evidence="3">
    <location>
        <begin position="71"/>
        <end position="190"/>
    </location>
</feature>
<proteinExistence type="predicted"/>
<dbReference type="RefSeq" id="WP_048118857.1">
    <property type="nucleotide sequence ID" value="NZ_CP009520.1"/>
</dbReference>
<dbReference type="AlphaFoldDB" id="A0A0E3Q4H7"/>
<dbReference type="HOGENOM" id="CLU_072584_2_0_2"/>
<keyword evidence="1" id="KW-0732">Signal</keyword>
<feature type="compositionally biased region" description="Low complexity" evidence="2">
    <location>
        <begin position="39"/>
        <end position="70"/>
    </location>
</feature>